<dbReference type="Proteomes" id="UP000009168">
    <property type="component" value="Unassembled WGS sequence"/>
</dbReference>
<dbReference type="AlphaFoldDB" id="Q23EA0"/>
<feature type="region of interest" description="Disordered" evidence="1">
    <location>
        <begin position="347"/>
        <end position="371"/>
    </location>
</feature>
<dbReference type="InParanoid" id="Q23EA0"/>
<dbReference type="HOGENOM" id="CLU_009697_0_0_1"/>
<dbReference type="GO" id="GO:0005634">
    <property type="term" value="C:nucleus"/>
    <property type="evidence" value="ECO:0007669"/>
    <property type="project" value="TreeGrafter"/>
</dbReference>
<reference evidence="3" key="1">
    <citation type="journal article" date="2006" name="PLoS Biol.">
        <title>Macronuclear genome sequence of the ciliate Tetrahymena thermophila, a model eukaryote.</title>
        <authorList>
            <person name="Eisen J.A."/>
            <person name="Coyne R.S."/>
            <person name="Wu M."/>
            <person name="Wu D."/>
            <person name="Thiagarajan M."/>
            <person name="Wortman J.R."/>
            <person name="Badger J.H."/>
            <person name="Ren Q."/>
            <person name="Amedeo P."/>
            <person name="Jones K.M."/>
            <person name="Tallon L.J."/>
            <person name="Delcher A.L."/>
            <person name="Salzberg S.L."/>
            <person name="Silva J.C."/>
            <person name="Haas B.J."/>
            <person name="Majoros W.H."/>
            <person name="Farzad M."/>
            <person name="Carlton J.M."/>
            <person name="Smith R.K. Jr."/>
            <person name="Garg J."/>
            <person name="Pearlman R.E."/>
            <person name="Karrer K.M."/>
            <person name="Sun L."/>
            <person name="Manning G."/>
            <person name="Elde N.C."/>
            <person name="Turkewitz A.P."/>
            <person name="Asai D.J."/>
            <person name="Wilkes D.E."/>
            <person name="Wang Y."/>
            <person name="Cai H."/>
            <person name="Collins K."/>
            <person name="Stewart B.A."/>
            <person name="Lee S.R."/>
            <person name="Wilamowska K."/>
            <person name="Weinberg Z."/>
            <person name="Ruzzo W.L."/>
            <person name="Wloga D."/>
            <person name="Gaertig J."/>
            <person name="Frankel J."/>
            <person name="Tsao C.-C."/>
            <person name="Gorovsky M.A."/>
            <person name="Keeling P.J."/>
            <person name="Waller R.F."/>
            <person name="Patron N.J."/>
            <person name="Cherry J.M."/>
            <person name="Stover N.A."/>
            <person name="Krieger C.J."/>
            <person name="del Toro C."/>
            <person name="Ryder H.F."/>
            <person name="Williamson S.C."/>
            <person name="Barbeau R.A."/>
            <person name="Hamilton E.P."/>
            <person name="Orias E."/>
        </authorList>
    </citation>
    <scope>NUCLEOTIDE SEQUENCE [LARGE SCALE GENOMIC DNA]</scope>
    <source>
        <strain evidence="3">SB210</strain>
    </source>
</reference>
<protein>
    <submittedName>
        <fullName evidence="2">Ubiquitin-conjugating enzyme family protein</fullName>
    </submittedName>
</protein>
<dbReference type="RefSeq" id="XP_001015098.2">
    <property type="nucleotide sequence ID" value="XM_001015098.2"/>
</dbReference>
<dbReference type="PANTHER" id="PTHR31398">
    <property type="entry name" value="MEIOTIC NUCLEAR DIVISION PROTEIN 1 HOMOLOG"/>
    <property type="match status" value="1"/>
</dbReference>
<proteinExistence type="predicted"/>
<evidence type="ECO:0000256" key="1">
    <source>
        <dbReference type="SAM" id="MobiDB-lite"/>
    </source>
</evidence>
<name>Q23EA0_TETTS</name>
<evidence type="ECO:0000313" key="2">
    <source>
        <dbReference type="EMBL" id="EAR94853.2"/>
    </source>
</evidence>
<evidence type="ECO:0000313" key="3">
    <source>
        <dbReference type="Proteomes" id="UP000009168"/>
    </source>
</evidence>
<dbReference type="GeneID" id="7839538"/>
<feature type="compositionally biased region" description="Polar residues" evidence="1">
    <location>
        <begin position="507"/>
        <end position="523"/>
    </location>
</feature>
<keyword evidence="3" id="KW-1185">Reference proteome</keyword>
<dbReference type="EMBL" id="GG662649">
    <property type="protein sequence ID" value="EAR94853.2"/>
    <property type="molecule type" value="Genomic_DNA"/>
</dbReference>
<organism evidence="2 3">
    <name type="scientific">Tetrahymena thermophila (strain SB210)</name>
    <dbReference type="NCBI Taxonomy" id="312017"/>
    <lineage>
        <taxon>Eukaryota</taxon>
        <taxon>Sar</taxon>
        <taxon>Alveolata</taxon>
        <taxon>Ciliophora</taxon>
        <taxon>Intramacronucleata</taxon>
        <taxon>Oligohymenophorea</taxon>
        <taxon>Hymenostomatida</taxon>
        <taxon>Tetrahymenina</taxon>
        <taxon>Tetrahymenidae</taxon>
        <taxon>Tetrahymena</taxon>
    </lineage>
</organism>
<feature type="region of interest" description="Disordered" evidence="1">
    <location>
        <begin position="501"/>
        <end position="523"/>
    </location>
</feature>
<dbReference type="PANTHER" id="PTHR31398:SF0">
    <property type="entry name" value="MEIOTIC NUCLEAR DIVISION PROTEIN 1 HOMOLOG"/>
    <property type="match status" value="1"/>
</dbReference>
<dbReference type="KEGG" id="tet:TTHERM_00717790"/>
<dbReference type="OrthoDB" id="327751at2759"/>
<gene>
    <name evidence="2" type="ORF">TTHERM_00717790</name>
</gene>
<accession>Q23EA0</accession>
<dbReference type="GO" id="GO:0007131">
    <property type="term" value="P:reciprocal meiotic recombination"/>
    <property type="evidence" value="ECO:0007669"/>
    <property type="project" value="TreeGrafter"/>
</dbReference>
<sequence length="692" mass="81692">MVYKTNPKVLFEQQIVSNPSRQNLNPQNFSFVMALLDSSFNPINDPSIFRFVGNFVYKEKTIKSDGSEGQPVFKNKEMEIEICNENSFQVQGTQSYFLKLQYQQMYCFKNIEDFYLVGQFEMDEYSAIQIYVVVCDDSDPKNSVKCMEQTKKNQILSTAILQLYYINQLVQLSNKDEPFRPMGQTQFWETNIDYLQNINLIFVKTYVEDDDSLLLSNSNIKSQLLFNNDRTMLQTIYNYSLYQVNIFLQKNQEQHYYRSYIKISDAFSQIGGIFNVFFVVGCIIAQPYSQLQLNRKLFNATFDINKNKKEKVQDDSKSNDSNNFSGDECIYFPSKDQINEIQDLQRNFSNSNGNRKERKKTIQKQQNEQNQFRKKINRKLSRKFSVFQLSDDIQNQSRNQSFKQYVKEQFNKISVKTSEFLYYYLNCFKLFKSDVIEMVNFGTQQILSYTDVCFVVNKLIELEKLKTVILNEQQVKLFDFIPKPKIDIELVKQLKAKTVQKKGKDQSPLQSKDNNFNNTKEQEYNSSYGKNQFNILTIQNRTAYEKAMQAQQAFNEIYKNQNQQSEIDLKLIQMLDRNLTQLFQTNTFNDDNLSLLKSQFYNQRQIISPFLLTNVEKFSNQKNQFNNSRSKTFLSTPQSPQEMANSLEIRKDILNESQISENSTGIKIYQQRQKYFKSSTEEKNKIFLQTKM</sequence>